<evidence type="ECO:0000256" key="14">
    <source>
        <dbReference type="ARBA" id="ARBA00023727"/>
    </source>
</evidence>
<keyword evidence="7 15" id="KW-0276">Fatty acid metabolism</keyword>
<evidence type="ECO:0000256" key="1">
    <source>
        <dbReference type="ARBA" id="ARBA00004141"/>
    </source>
</evidence>
<dbReference type="Pfam" id="PF04387">
    <property type="entry name" value="PTPLA"/>
    <property type="match status" value="1"/>
</dbReference>
<name>A0A4W3J346_CALMI</name>
<feature type="transmembrane region" description="Helical" evidence="15">
    <location>
        <begin position="165"/>
        <end position="185"/>
    </location>
</feature>
<evidence type="ECO:0000256" key="10">
    <source>
        <dbReference type="ARBA" id="ARBA00023136"/>
    </source>
</evidence>
<dbReference type="UniPathway" id="UPA00094"/>
<dbReference type="GO" id="GO:0042761">
    <property type="term" value="P:very long-chain fatty acid biosynthetic process"/>
    <property type="evidence" value="ECO:0007669"/>
    <property type="project" value="TreeGrafter"/>
</dbReference>
<keyword evidence="10 15" id="KW-0472">Membrane</keyword>
<evidence type="ECO:0000256" key="4">
    <source>
        <dbReference type="ARBA" id="ARBA00013122"/>
    </source>
</evidence>
<evidence type="ECO:0000256" key="12">
    <source>
        <dbReference type="ARBA" id="ARBA00023239"/>
    </source>
</evidence>
<comment type="subcellular location">
    <subcellularLocation>
        <location evidence="15">Endoplasmic reticulum membrane</location>
        <topology evidence="15">Multi-pass membrane protein</topology>
    </subcellularLocation>
    <subcellularLocation>
        <location evidence="1">Membrane</location>
        <topology evidence="1">Multi-pass membrane protein</topology>
    </subcellularLocation>
</comment>
<dbReference type="InParanoid" id="A0A4W3J346"/>
<keyword evidence="12 15" id="KW-0456">Lyase</keyword>
<feature type="transmembrane region" description="Helical" evidence="15">
    <location>
        <begin position="205"/>
        <end position="227"/>
    </location>
</feature>
<keyword evidence="11 15" id="KW-0275">Fatty acid biosynthesis</keyword>
<dbReference type="Proteomes" id="UP000314986">
    <property type="component" value="Unassembled WGS sequence"/>
</dbReference>
<evidence type="ECO:0000256" key="3">
    <source>
        <dbReference type="ARBA" id="ARBA00007811"/>
    </source>
</evidence>
<evidence type="ECO:0000256" key="15">
    <source>
        <dbReference type="RuleBase" id="RU363109"/>
    </source>
</evidence>
<comment type="caution">
    <text evidence="15">Lacks conserved residue(s) required for the propagation of feature annotation.</text>
</comment>
<dbReference type="EC" id="4.2.1.134" evidence="4 15"/>
<proteinExistence type="inferred from homology"/>
<dbReference type="STRING" id="7868.ENSCMIP00000027085"/>
<evidence type="ECO:0000256" key="8">
    <source>
        <dbReference type="ARBA" id="ARBA00022989"/>
    </source>
</evidence>
<dbReference type="PANTHER" id="PTHR11035">
    <property type="entry name" value="VERY-LONG-CHAIN (3R)-3-HYDROXYACYL-COA DEHYDRATASE"/>
    <property type="match status" value="1"/>
</dbReference>
<keyword evidence="17" id="KW-1185">Reference proteome</keyword>
<keyword evidence="15" id="KW-0256">Endoplasmic reticulum</keyword>
<evidence type="ECO:0000256" key="5">
    <source>
        <dbReference type="ARBA" id="ARBA00022516"/>
    </source>
</evidence>
<evidence type="ECO:0000256" key="13">
    <source>
        <dbReference type="ARBA" id="ARBA00023688"/>
    </source>
</evidence>
<dbReference type="GO" id="GO:0030497">
    <property type="term" value="P:fatty acid elongation"/>
    <property type="evidence" value="ECO:0007669"/>
    <property type="project" value="TreeGrafter"/>
</dbReference>
<comment type="function">
    <text evidence="15">Catalyzes the third of the four reactions of the long-chain fatty acids elongation cycle. This endoplasmic reticulum-bound enzymatic process, allows the addition of two carbons to the chain of long- and very long-chain fatty acids/VLCFAs per cycle. This enzyme catalyzes the dehydration of the 3-hydroxyacyl-CoA intermediate into trans-2,3-enoyl-CoA, within each cycle of fatty acid elongation. Thereby, it participates to the production of VLCFAs of different chain lengths that are involved in multiple biological processes as precursors of membrane lipids and lipid mediators.</text>
</comment>
<dbReference type="GO" id="GO:0030148">
    <property type="term" value="P:sphingolipid biosynthetic process"/>
    <property type="evidence" value="ECO:0007669"/>
    <property type="project" value="TreeGrafter"/>
</dbReference>
<evidence type="ECO:0000256" key="6">
    <source>
        <dbReference type="ARBA" id="ARBA00022692"/>
    </source>
</evidence>
<organism evidence="16 17">
    <name type="scientific">Callorhinchus milii</name>
    <name type="common">Ghost shark</name>
    <dbReference type="NCBI Taxonomy" id="7868"/>
    <lineage>
        <taxon>Eukaryota</taxon>
        <taxon>Metazoa</taxon>
        <taxon>Chordata</taxon>
        <taxon>Craniata</taxon>
        <taxon>Vertebrata</taxon>
        <taxon>Chondrichthyes</taxon>
        <taxon>Holocephali</taxon>
        <taxon>Chimaeriformes</taxon>
        <taxon>Callorhinchidae</taxon>
        <taxon>Callorhinchus</taxon>
    </lineage>
</organism>
<dbReference type="PANTHER" id="PTHR11035:SF16">
    <property type="entry name" value="VERY-LONG-CHAIN (3R)-3-HYDROXYACYL-COA DEHYDRATASE 4"/>
    <property type="match status" value="1"/>
</dbReference>
<keyword evidence="6 15" id="KW-0812">Transmembrane</keyword>
<comment type="catalytic activity">
    <reaction evidence="14">
        <text>a very-long-chain (3R)-3-hydroxyacyl-CoA = a very-long-chain (2E)-enoyl-CoA + H2O</text>
        <dbReference type="Rhea" id="RHEA:45812"/>
        <dbReference type="ChEBI" id="CHEBI:15377"/>
        <dbReference type="ChEBI" id="CHEBI:83728"/>
        <dbReference type="ChEBI" id="CHEBI:85440"/>
        <dbReference type="EC" id="4.2.1.134"/>
    </reaction>
    <physiologicalReaction direction="left-to-right" evidence="14">
        <dbReference type="Rhea" id="RHEA:45813"/>
    </physiologicalReaction>
</comment>
<dbReference type="GO" id="GO:0102158">
    <property type="term" value="F:very-long-chain (3R)-3-hydroxyacyl-CoA dehydratase activity"/>
    <property type="evidence" value="ECO:0007669"/>
    <property type="project" value="UniProtKB-EC"/>
</dbReference>
<evidence type="ECO:0000256" key="2">
    <source>
        <dbReference type="ARBA" id="ARBA00005194"/>
    </source>
</evidence>
<comment type="pathway">
    <text evidence="2 15">Lipid metabolism; fatty acid biosynthesis.</text>
</comment>
<keyword evidence="5 15" id="KW-0444">Lipid biosynthesis</keyword>
<dbReference type="FunCoup" id="A0A4W3J346">
    <property type="interactions" value="19"/>
</dbReference>
<accession>A0A4W3J346</accession>
<reference evidence="17" key="3">
    <citation type="journal article" date="2014" name="Nature">
        <title>Elephant shark genome provides unique insights into gnathostome evolution.</title>
        <authorList>
            <consortium name="International Elephant Shark Genome Sequencing Consortium"/>
            <person name="Venkatesh B."/>
            <person name="Lee A.P."/>
            <person name="Ravi V."/>
            <person name="Maurya A.K."/>
            <person name="Lian M.M."/>
            <person name="Swann J.B."/>
            <person name="Ohta Y."/>
            <person name="Flajnik M.F."/>
            <person name="Sutoh Y."/>
            <person name="Kasahara M."/>
            <person name="Hoon S."/>
            <person name="Gangu V."/>
            <person name="Roy S.W."/>
            <person name="Irimia M."/>
            <person name="Korzh V."/>
            <person name="Kondrychyn I."/>
            <person name="Lim Z.W."/>
            <person name="Tay B.H."/>
            <person name="Tohari S."/>
            <person name="Kong K.W."/>
            <person name="Ho S."/>
            <person name="Lorente-Galdos B."/>
            <person name="Quilez J."/>
            <person name="Marques-Bonet T."/>
            <person name="Raney B.J."/>
            <person name="Ingham P.W."/>
            <person name="Tay A."/>
            <person name="Hillier L.W."/>
            <person name="Minx P."/>
            <person name="Boehm T."/>
            <person name="Wilson R.K."/>
            <person name="Brenner S."/>
            <person name="Warren W.C."/>
        </authorList>
    </citation>
    <scope>NUCLEOTIDE SEQUENCE [LARGE SCALE GENOMIC DNA]</scope>
</reference>
<dbReference type="GeneTree" id="ENSGT00530000062962"/>
<evidence type="ECO:0000256" key="7">
    <source>
        <dbReference type="ARBA" id="ARBA00022832"/>
    </source>
</evidence>
<keyword evidence="8 15" id="KW-1133">Transmembrane helix</keyword>
<reference evidence="17" key="2">
    <citation type="journal article" date="2007" name="PLoS Biol.">
        <title>Survey sequencing and comparative analysis of the elephant shark (Callorhinchus milii) genome.</title>
        <authorList>
            <person name="Venkatesh B."/>
            <person name="Kirkness E.F."/>
            <person name="Loh Y.H."/>
            <person name="Halpern A.L."/>
            <person name="Lee A.P."/>
            <person name="Johnson J."/>
            <person name="Dandona N."/>
            <person name="Viswanathan L.D."/>
            <person name="Tay A."/>
            <person name="Venter J.C."/>
            <person name="Strausberg R.L."/>
            <person name="Brenner S."/>
        </authorList>
    </citation>
    <scope>NUCLEOTIDE SEQUENCE [LARGE SCALE GENOMIC DNA]</scope>
</reference>
<comment type="similarity">
    <text evidence="3 15">Belongs to the very long-chain fatty acids dehydratase HACD family.</text>
</comment>
<comment type="catalytic activity">
    <reaction evidence="13">
        <text>(3R)-hydroxyhexadecanoyl-CoA = (2E)-hexadecenoyl-CoA + H2O</text>
        <dbReference type="Rhea" id="RHEA:39159"/>
        <dbReference type="ChEBI" id="CHEBI:15377"/>
        <dbReference type="ChEBI" id="CHEBI:61526"/>
        <dbReference type="ChEBI" id="CHEBI:74278"/>
    </reaction>
    <physiologicalReaction direction="left-to-right" evidence="13">
        <dbReference type="Rhea" id="RHEA:39160"/>
    </physiologicalReaction>
</comment>
<reference evidence="16" key="5">
    <citation type="submission" date="2025-09" db="UniProtKB">
        <authorList>
            <consortium name="Ensembl"/>
        </authorList>
    </citation>
    <scope>IDENTIFICATION</scope>
</reference>
<reference evidence="16" key="4">
    <citation type="submission" date="2025-08" db="UniProtKB">
        <authorList>
            <consortium name="Ensembl"/>
        </authorList>
    </citation>
    <scope>IDENTIFICATION</scope>
</reference>
<evidence type="ECO:0000256" key="9">
    <source>
        <dbReference type="ARBA" id="ARBA00023098"/>
    </source>
</evidence>
<dbReference type="OMA" id="CGHTWIF"/>
<dbReference type="AlphaFoldDB" id="A0A4W3J346"/>
<evidence type="ECO:0000313" key="16">
    <source>
        <dbReference type="Ensembl" id="ENSCMIP00000027085.1"/>
    </source>
</evidence>
<evidence type="ECO:0000313" key="17">
    <source>
        <dbReference type="Proteomes" id="UP000314986"/>
    </source>
</evidence>
<sequence>MPTHPPHTGLRKIRWLSLQPVGGEISYGIKTWYLFTYNLVQFCGSSWIFSNISVRFLTFGEDSLVDTYHSIGDVMGLCQLLSILELIHIAMGIDHSPFLPRFLQVSERNVILFVVITSQEELQSRNIVCVLFSLWSALDVFRYPYLMLSLITTDLHILSWIHHSLWIPLYPLAVMAEGIAIYQALPYFEALGTYSFQLAWPVGAVIHFPYILQLYIIILILGTYVSCQQFYEERKKLMRKCVVKIKQK</sequence>
<gene>
    <name evidence="16" type="primary">hacd4</name>
</gene>
<protein>
    <recommendedName>
        <fullName evidence="4 15">Very-long-chain (3R)-3-hydroxyacyl-CoA dehydratase</fullName>
        <ecNumber evidence="4 15">4.2.1.134</ecNumber>
    </recommendedName>
</protein>
<reference evidence="17" key="1">
    <citation type="journal article" date="2006" name="Science">
        <title>Ancient noncoding elements conserved in the human genome.</title>
        <authorList>
            <person name="Venkatesh B."/>
            <person name="Kirkness E.F."/>
            <person name="Loh Y.H."/>
            <person name="Halpern A.L."/>
            <person name="Lee A.P."/>
            <person name="Johnson J."/>
            <person name="Dandona N."/>
            <person name="Viswanathan L.D."/>
            <person name="Tay A."/>
            <person name="Venter J.C."/>
            <person name="Strausberg R.L."/>
            <person name="Brenner S."/>
        </authorList>
    </citation>
    <scope>NUCLEOTIDE SEQUENCE [LARGE SCALE GENOMIC DNA]</scope>
</reference>
<dbReference type="Ensembl" id="ENSCMIT00000027518.1">
    <property type="protein sequence ID" value="ENSCMIP00000027085.1"/>
    <property type="gene ID" value="ENSCMIG00000011800.1"/>
</dbReference>
<dbReference type="InterPro" id="IPR007482">
    <property type="entry name" value="Tyr_Pase-like_PTPLA"/>
</dbReference>
<evidence type="ECO:0000256" key="11">
    <source>
        <dbReference type="ARBA" id="ARBA00023160"/>
    </source>
</evidence>
<dbReference type="GO" id="GO:0005789">
    <property type="term" value="C:endoplasmic reticulum membrane"/>
    <property type="evidence" value="ECO:0007669"/>
    <property type="project" value="UniProtKB-SubCell"/>
</dbReference>
<keyword evidence="9 15" id="KW-0443">Lipid metabolism</keyword>